<protein>
    <submittedName>
        <fullName evidence="12">TonB-linked SusC/RagA family outer membrane protein</fullName>
    </submittedName>
</protein>
<evidence type="ECO:0000256" key="9">
    <source>
        <dbReference type="RuleBase" id="RU003357"/>
    </source>
</evidence>
<dbReference type="InterPro" id="IPR008969">
    <property type="entry name" value="CarboxyPept-like_regulatory"/>
</dbReference>
<comment type="subcellular location">
    <subcellularLocation>
        <location evidence="1 8">Cell outer membrane</location>
        <topology evidence="1 8">Multi-pass membrane protein</topology>
    </subcellularLocation>
</comment>
<gene>
    <name evidence="12" type="ORF">B0I21_102136</name>
</gene>
<evidence type="ECO:0000313" key="12">
    <source>
        <dbReference type="EMBL" id="TDS15820.1"/>
    </source>
</evidence>
<evidence type="ECO:0000313" key="13">
    <source>
        <dbReference type="Proteomes" id="UP000294752"/>
    </source>
</evidence>
<dbReference type="NCBIfam" id="TIGR04057">
    <property type="entry name" value="SusC_RagA_signa"/>
    <property type="match status" value="1"/>
</dbReference>
<dbReference type="InterPro" id="IPR023997">
    <property type="entry name" value="TonB-dep_OMP_SusC/RagA_CS"/>
</dbReference>
<dbReference type="EMBL" id="SNZV01000002">
    <property type="protein sequence ID" value="TDS15820.1"/>
    <property type="molecule type" value="Genomic_DNA"/>
</dbReference>
<dbReference type="PROSITE" id="PS52016">
    <property type="entry name" value="TONB_DEPENDENT_REC_3"/>
    <property type="match status" value="1"/>
</dbReference>
<proteinExistence type="inferred from homology"/>
<dbReference type="Gene3D" id="2.40.170.20">
    <property type="entry name" value="TonB-dependent receptor, beta-barrel domain"/>
    <property type="match status" value="1"/>
</dbReference>
<comment type="caution">
    <text evidence="12">The sequence shown here is derived from an EMBL/GenBank/DDBJ whole genome shotgun (WGS) entry which is preliminary data.</text>
</comment>
<keyword evidence="6 8" id="KW-0472">Membrane</keyword>
<name>A0A4R7D4M0_9SPHI</name>
<keyword evidence="7 8" id="KW-0998">Cell outer membrane</keyword>
<comment type="similarity">
    <text evidence="8 9">Belongs to the TonB-dependent receptor family.</text>
</comment>
<evidence type="ECO:0000256" key="7">
    <source>
        <dbReference type="ARBA" id="ARBA00023237"/>
    </source>
</evidence>
<reference evidence="12 13" key="1">
    <citation type="submission" date="2019-03" db="EMBL/GenBank/DDBJ databases">
        <title>Genomic Encyclopedia of Type Strains, Phase III (KMG-III): the genomes of soil and plant-associated and newly described type strains.</title>
        <authorList>
            <person name="Whitman W."/>
        </authorList>
    </citation>
    <scope>NUCLEOTIDE SEQUENCE [LARGE SCALE GENOMIC DNA]</scope>
    <source>
        <strain evidence="12 13">CGMCC 1.12801</strain>
    </source>
</reference>
<dbReference type="Pfam" id="PF00593">
    <property type="entry name" value="TonB_dep_Rec_b-barrel"/>
    <property type="match status" value="1"/>
</dbReference>
<dbReference type="InterPro" id="IPR039426">
    <property type="entry name" value="TonB-dep_rcpt-like"/>
</dbReference>
<dbReference type="Gene3D" id="2.170.130.10">
    <property type="entry name" value="TonB-dependent receptor, plug domain"/>
    <property type="match status" value="1"/>
</dbReference>
<keyword evidence="13" id="KW-1185">Reference proteome</keyword>
<organism evidence="12 13">
    <name type="scientific">Sphingobacterium paludis</name>
    <dbReference type="NCBI Taxonomy" id="1476465"/>
    <lineage>
        <taxon>Bacteria</taxon>
        <taxon>Pseudomonadati</taxon>
        <taxon>Bacteroidota</taxon>
        <taxon>Sphingobacteriia</taxon>
        <taxon>Sphingobacteriales</taxon>
        <taxon>Sphingobacteriaceae</taxon>
        <taxon>Sphingobacterium</taxon>
    </lineage>
</organism>
<feature type="domain" description="TonB-dependent receptor-like beta-barrel" evidence="10">
    <location>
        <begin position="389"/>
        <end position="927"/>
    </location>
</feature>
<dbReference type="AlphaFoldDB" id="A0A4R7D4M0"/>
<dbReference type="Proteomes" id="UP000294752">
    <property type="component" value="Unassembled WGS sequence"/>
</dbReference>
<dbReference type="SUPFAM" id="SSF56935">
    <property type="entry name" value="Porins"/>
    <property type="match status" value="1"/>
</dbReference>
<keyword evidence="5 9" id="KW-0798">TonB box</keyword>
<dbReference type="OrthoDB" id="9768177at2"/>
<dbReference type="FunFam" id="2.170.130.10:FF:000008">
    <property type="entry name" value="SusC/RagA family TonB-linked outer membrane protein"/>
    <property type="match status" value="1"/>
</dbReference>
<evidence type="ECO:0000256" key="4">
    <source>
        <dbReference type="ARBA" id="ARBA00022692"/>
    </source>
</evidence>
<dbReference type="NCBIfam" id="TIGR04056">
    <property type="entry name" value="OMP_RagA_SusC"/>
    <property type="match status" value="1"/>
</dbReference>
<dbReference type="SUPFAM" id="SSF49464">
    <property type="entry name" value="Carboxypeptidase regulatory domain-like"/>
    <property type="match status" value="1"/>
</dbReference>
<evidence type="ECO:0000256" key="6">
    <source>
        <dbReference type="ARBA" id="ARBA00023136"/>
    </source>
</evidence>
<evidence type="ECO:0000259" key="11">
    <source>
        <dbReference type="Pfam" id="PF07715"/>
    </source>
</evidence>
<dbReference type="RefSeq" id="WP_133639123.1">
    <property type="nucleotide sequence ID" value="NZ_SNZV01000002.1"/>
</dbReference>
<evidence type="ECO:0000256" key="1">
    <source>
        <dbReference type="ARBA" id="ARBA00004571"/>
    </source>
</evidence>
<keyword evidence="4 8" id="KW-0812">Transmembrane</keyword>
<sequence>MAFSTRMTRPIFLFVFLLLQVISLRAQTIVSLRGTVKDGQTNGPIVGATVSLSGTNNVTSTDGDGNFTLTNVSRGAQIAVSYIGYETAMATVESESIAITLTSNSSTLEDVVVIGYGSVKRKDVTTAISSVSLEDLNQRPIVSAGQALQGRAAGVSVIQPNGAPGGETSIRIRGTTSFNASNNPLYVVDGVPVDNINFLSPNDMADIQVLKDASSASIYGSRAANGVVLITTKQGKAGDAKIALNGQLTQNSVANKMESLNAAQYKELQDEIGLVNLPEGLPDRTNWFDETFTKGIMQNYQLSISDGTEKLRYFLSGGYLNESGIINSSFYRRYNFRANIENDVRKWLKVSANVAYTDDIRNGINTGNGANRGGVVLSTINTPTYGAIWDADYPGQYYTDFYGVNISSPLENIARTKNNKGRENRLIASGSATVSFTPDLTFKTMLALDRRNGLATTFLDPLSTTWGRTQYGEASDNRNMNTVLTFDNVLNYKKQWGRHGIDLMGGTSWTASDYTNSWINGSHFRNDLIETLNVANKISWTATGSGASDWAIMSLFGRASYNFDGKYLVTANLRGDGSSKLHPDYRWGIFPSMSAAWRLSSESFLEDVSWINDLKIRGGWGQTGNQSGLTDYAYLQMFNATRVAWFVTGQENALPVTSLSGNLRTRDLRWETTTQSNIGIDFTGFASRLTVNLDYYHKRTTDMLMRATVPTGGGSSGSIMRNEGIMTNKGFEVNVSSKNLVHEFLWSTDFNISFNRNRLTGLELQRIYSTGRTSDFVDDNVVRNEPGRALGGFFGYISDGVDPETGELRYRDVNGDGRVSSSDRTYIGDPNPDFIFGLTNNLSYRGFNLSIFLQGSYGNDIYNASRMETEGMYDGKNQSIRVLDRWRVPGQQTSIPKAGFDLKNSSHFVEDGSFLRVKNISLSYDVKTPRLTNLGISRLQPFVSASNLLTWTKYTGFDPEVNQWGDNGHVQGIDWGTYPQNRSFVVGLNLEF</sequence>
<dbReference type="InterPro" id="IPR036942">
    <property type="entry name" value="Beta-barrel_TonB_sf"/>
</dbReference>
<dbReference type="GO" id="GO:0009279">
    <property type="term" value="C:cell outer membrane"/>
    <property type="evidence" value="ECO:0007669"/>
    <property type="project" value="UniProtKB-SubCell"/>
</dbReference>
<evidence type="ECO:0000259" key="10">
    <source>
        <dbReference type="Pfam" id="PF00593"/>
    </source>
</evidence>
<feature type="domain" description="TonB-dependent receptor plug" evidence="11">
    <location>
        <begin position="121"/>
        <end position="227"/>
    </location>
</feature>
<keyword evidence="3 8" id="KW-1134">Transmembrane beta strand</keyword>
<evidence type="ECO:0000256" key="3">
    <source>
        <dbReference type="ARBA" id="ARBA00022452"/>
    </source>
</evidence>
<evidence type="ECO:0000256" key="2">
    <source>
        <dbReference type="ARBA" id="ARBA00022448"/>
    </source>
</evidence>
<dbReference type="Pfam" id="PF13715">
    <property type="entry name" value="CarbopepD_reg_2"/>
    <property type="match status" value="1"/>
</dbReference>
<dbReference type="InterPro" id="IPR012910">
    <property type="entry name" value="Plug_dom"/>
</dbReference>
<dbReference type="InterPro" id="IPR023996">
    <property type="entry name" value="TonB-dep_OMP_SusC/RagA"/>
</dbReference>
<dbReference type="Gene3D" id="2.60.40.1120">
    <property type="entry name" value="Carboxypeptidase-like, regulatory domain"/>
    <property type="match status" value="1"/>
</dbReference>
<dbReference type="InterPro" id="IPR037066">
    <property type="entry name" value="Plug_dom_sf"/>
</dbReference>
<keyword evidence="2 8" id="KW-0813">Transport</keyword>
<dbReference type="Pfam" id="PF07715">
    <property type="entry name" value="Plug"/>
    <property type="match status" value="1"/>
</dbReference>
<evidence type="ECO:0000256" key="8">
    <source>
        <dbReference type="PROSITE-ProRule" id="PRU01360"/>
    </source>
</evidence>
<accession>A0A4R7D4M0</accession>
<evidence type="ECO:0000256" key="5">
    <source>
        <dbReference type="ARBA" id="ARBA00023077"/>
    </source>
</evidence>
<dbReference type="InterPro" id="IPR000531">
    <property type="entry name" value="Beta-barrel_TonB"/>
</dbReference>